<feature type="region of interest" description="Disordered" evidence="1">
    <location>
        <begin position="165"/>
        <end position="211"/>
    </location>
</feature>
<feature type="region of interest" description="Disordered" evidence="1">
    <location>
        <begin position="365"/>
        <end position="385"/>
    </location>
</feature>
<feature type="compositionally biased region" description="Polar residues" evidence="1">
    <location>
        <begin position="11"/>
        <end position="28"/>
    </location>
</feature>
<feature type="region of interest" description="Disordered" evidence="1">
    <location>
        <begin position="44"/>
        <end position="110"/>
    </location>
</feature>
<feature type="compositionally biased region" description="Low complexity" evidence="1">
    <location>
        <begin position="169"/>
        <end position="204"/>
    </location>
</feature>
<organism evidence="2 3">
    <name type="scientific">Scytalidium lignicola</name>
    <name type="common">Hyphomycete</name>
    <dbReference type="NCBI Taxonomy" id="5539"/>
    <lineage>
        <taxon>Eukaryota</taxon>
        <taxon>Fungi</taxon>
        <taxon>Dikarya</taxon>
        <taxon>Ascomycota</taxon>
        <taxon>Pezizomycotina</taxon>
        <taxon>Leotiomycetes</taxon>
        <taxon>Leotiomycetes incertae sedis</taxon>
        <taxon>Scytalidium</taxon>
    </lineage>
</organism>
<dbReference type="EMBL" id="NCSJ02000775">
    <property type="protein sequence ID" value="RFU23564.1"/>
    <property type="molecule type" value="Genomic_DNA"/>
</dbReference>
<name>A0A3E2GQY9_SCYLI</name>
<feature type="region of interest" description="Disordered" evidence="1">
    <location>
        <begin position="1"/>
        <end position="32"/>
    </location>
</feature>
<evidence type="ECO:0000313" key="3">
    <source>
        <dbReference type="Proteomes" id="UP000258309"/>
    </source>
</evidence>
<feature type="compositionally biased region" description="Polar residues" evidence="1">
    <location>
        <begin position="262"/>
        <end position="277"/>
    </location>
</feature>
<accession>A0A3E2GQY9</accession>
<feature type="non-terminal residue" evidence="2">
    <location>
        <position position="553"/>
    </location>
</feature>
<dbReference type="Proteomes" id="UP000258309">
    <property type="component" value="Unassembled WGS sequence"/>
</dbReference>
<feature type="compositionally biased region" description="Basic and acidic residues" evidence="1">
    <location>
        <begin position="543"/>
        <end position="553"/>
    </location>
</feature>
<evidence type="ECO:0000313" key="2">
    <source>
        <dbReference type="EMBL" id="RFU23564.1"/>
    </source>
</evidence>
<feature type="compositionally biased region" description="Low complexity" evidence="1">
    <location>
        <begin position="517"/>
        <end position="526"/>
    </location>
</feature>
<reference evidence="2 3" key="1">
    <citation type="submission" date="2018-05" db="EMBL/GenBank/DDBJ databases">
        <title>Draft genome sequence of Scytalidium lignicola DSM 105466, a ubiquitous saprotrophic fungus.</title>
        <authorList>
            <person name="Buettner E."/>
            <person name="Gebauer A.M."/>
            <person name="Hofrichter M."/>
            <person name="Liers C."/>
            <person name="Kellner H."/>
        </authorList>
    </citation>
    <scope>NUCLEOTIDE SEQUENCE [LARGE SCALE GENOMIC DNA]</scope>
    <source>
        <strain evidence="2 3">DSM 105466</strain>
    </source>
</reference>
<keyword evidence="3" id="KW-1185">Reference proteome</keyword>
<feature type="region of interest" description="Disordered" evidence="1">
    <location>
        <begin position="477"/>
        <end position="553"/>
    </location>
</feature>
<comment type="caution">
    <text evidence="2">The sequence shown here is derived from an EMBL/GenBank/DDBJ whole genome shotgun (WGS) entry which is preliminary data.</text>
</comment>
<dbReference type="AlphaFoldDB" id="A0A3E2GQY9"/>
<feature type="region of interest" description="Disordered" evidence="1">
    <location>
        <begin position="247"/>
        <end position="278"/>
    </location>
</feature>
<protein>
    <submittedName>
        <fullName evidence="2">Uncharacterized protein</fullName>
    </submittedName>
</protein>
<feature type="compositionally biased region" description="Polar residues" evidence="1">
    <location>
        <begin position="488"/>
        <end position="508"/>
    </location>
</feature>
<proteinExistence type="predicted"/>
<evidence type="ECO:0000256" key="1">
    <source>
        <dbReference type="SAM" id="MobiDB-lite"/>
    </source>
</evidence>
<feature type="non-terminal residue" evidence="2">
    <location>
        <position position="1"/>
    </location>
</feature>
<sequence>AHHPPALPPSSLDQSGGPNSHPQYSQAVSGAVGQFHISTGQASSIPAVYSPPRATGGLAAWHGGSQGGSNIGQNPSQFEIPFDNHDQSGTFLVHHSPQATTGGSSEDENSLFIRETSPTRAPEEATPREPGNSVVQKLIAAVSHLSERDASLLLKSINDVNVKYNGGFQEQQEPPADQQPRAQQSEVQQPPVEVQVQQGGTQQSEANSKERAQIAQLQDQLKFAQGIIANQEQQILEQRLRSDPSLAATNYAQPGPSHYTGAGQSVSGHQGSQTAPPFNQVDDVFRQYHQSGVRALPPGADFQQPAAGFGFRPPNSLVGPNSFCEDPAARYRAERDKLAAARLKEEKIAAVKNIRELAKARRRAAESGANKMAKAKKRSSGASSIQQIYRPDTNVQAILNHQSATAALQASGVDTSFMHLPTDEFNTAVASLKEDGSSGRIDKRYLKKAKTASSARAAGEFQDFVSSRFYDDWSAADDEEETTDVSHDSGNSSSNLDLTNVWSNQPHQDGSDEFDFNGDGNRNGGKNQKRKHSSEEEFDDSDGEYHPESKKRH</sequence>
<gene>
    <name evidence="2" type="ORF">B7463_g12774</name>
</gene>